<proteinExistence type="predicted"/>
<comment type="caution">
    <text evidence="1">The sequence shown here is derived from an EMBL/GenBank/DDBJ whole genome shotgun (WGS) entry which is preliminary data.</text>
</comment>
<dbReference type="Proteomes" id="UP001596138">
    <property type="component" value="Unassembled WGS sequence"/>
</dbReference>
<dbReference type="EMBL" id="JBHSTI010000029">
    <property type="protein sequence ID" value="MFC6239433.1"/>
    <property type="molecule type" value="Genomic_DNA"/>
</dbReference>
<name>A0ABW1T3V7_9ACTN</name>
<dbReference type="RefSeq" id="WP_386768727.1">
    <property type="nucleotide sequence ID" value="NZ_JBHSTI010000029.1"/>
</dbReference>
<sequence length="125" mass="14452">MTSNQPYRSGTTNRRVDPFAAFALAWPTLSADETDDALAELEDWIDWLRGRYHLDHRHLPDCWALHGELIEELSALHTAWQHSYAPDADGSAPLRWHDAFDAGRQRLLDWVARTGCRPDNHREHL</sequence>
<organism evidence="1 2">
    <name type="scientific">Longivirga aurantiaca</name>
    <dbReference type="NCBI Taxonomy" id="1837743"/>
    <lineage>
        <taxon>Bacteria</taxon>
        <taxon>Bacillati</taxon>
        <taxon>Actinomycetota</taxon>
        <taxon>Actinomycetes</taxon>
        <taxon>Sporichthyales</taxon>
        <taxon>Sporichthyaceae</taxon>
        <taxon>Longivirga</taxon>
    </lineage>
</organism>
<accession>A0ABW1T3V7</accession>
<protein>
    <submittedName>
        <fullName evidence="1">Uncharacterized protein</fullName>
    </submittedName>
</protein>
<evidence type="ECO:0000313" key="1">
    <source>
        <dbReference type="EMBL" id="MFC6239433.1"/>
    </source>
</evidence>
<evidence type="ECO:0000313" key="2">
    <source>
        <dbReference type="Proteomes" id="UP001596138"/>
    </source>
</evidence>
<reference evidence="2" key="1">
    <citation type="journal article" date="2019" name="Int. J. Syst. Evol. Microbiol.">
        <title>The Global Catalogue of Microorganisms (GCM) 10K type strain sequencing project: providing services to taxonomists for standard genome sequencing and annotation.</title>
        <authorList>
            <consortium name="The Broad Institute Genomics Platform"/>
            <consortium name="The Broad Institute Genome Sequencing Center for Infectious Disease"/>
            <person name="Wu L."/>
            <person name="Ma J."/>
        </authorList>
    </citation>
    <scope>NUCLEOTIDE SEQUENCE [LARGE SCALE GENOMIC DNA]</scope>
    <source>
        <strain evidence="2">CGMCC 4.7317</strain>
    </source>
</reference>
<keyword evidence="2" id="KW-1185">Reference proteome</keyword>
<gene>
    <name evidence="1" type="ORF">ACFQGU_16280</name>
</gene>